<gene>
    <name evidence="2" type="ORF">HJG54_19630</name>
</gene>
<keyword evidence="1" id="KW-1133">Transmembrane helix</keyword>
<feature type="transmembrane region" description="Helical" evidence="1">
    <location>
        <begin position="32"/>
        <end position="55"/>
    </location>
</feature>
<keyword evidence="1" id="KW-0472">Membrane</keyword>
<dbReference type="EMBL" id="CP053586">
    <property type="protein sequence ID" value="WNZ24839.1"/>
    <property type="molecule type" value="Genomic_DNA"/>
</dbReference>
<dbReference type="AlphaFoldDB" id="A0AA97AHS3"/>
<dbReference type="RefSeq" id="WP_316430830.1">
    <property type="nucleotide sequence ID" value="NZ_CP053586.1"/>
</dbReference>
<keyword evidence="1" id="KW-0812">Transmembrane</keyword>
<proteinExistence type="predicted"/>
<evidence type="ECO:0000256" key="1">
    <source>
        <dbReference type="SAM" id="Phobius"/>
    </source>
</evidence>
<reference evidence="2" key="1">
    <citation type="submission" date="2020-05" db="EMBL/GenBank/DDBJ databases">
        <authorList>
            <person name="Zhu T."/>
            <person name="Keshari N."/>
            <person name="Lu X."/>
        </authorList>
    </citation>
    <scope>NUCLEOTIDE SEQUENCE</scope>
    <source>
        <strain evidence="2">NK1-12</strain>
    </source>
</reference>
<sequence length="60" mass="6661">MLSNRCDSVVLTPQQEQFLSELYALCQHYRQVANVAALSAGLFAGAYVVLVNVYLDQPEI</sequence>
<accession>A0AA97AHS3</accession>
<evidence type="ECO:0000313" key="2">
    <source>
        <dbReference type="EMBL" id="WNZ24839.1"/>
    </source>
</evidence>
<organism evidence="2">
    <name type="scientific">Leptolyngbya sp. NK1-12</name>
    <dbReference type="NCBI Taxonomy" id="2547451"/>
    <lineage>
        <taxon>Bacteria</taxon>
        <taxon>Bacillati</taxon>
        <taxon>Cyanobacteriota</taxon>
        <taxon>Cyanophyceae</taxon>
        <taxon>Leptolyngbyales</taxon>
        <taxon>Leptolyngbyaceae</taxon>
        <taxon>Leptolyngbya group</taxon>
        <taxon>Leptolyngbya</taxon>
    </lineage>
</organism>
<protein>
    <submittedName>
        <fullName evidence="2">Uncharacterized protein</fullName>
    </submittedName>
</protein>
<name>A0AA97AHS3_9CYAN</name>